<comment type="caution">
    <text evidence="9">The sequence shown here is derived from an EMBL/GenBank/DDBJ whole genome shotgun (WGS) entry which is preliminary data.</text>
</comment>
<feature type="transmembrane region" description="Helical" evidence="8">
    <location>
        <begin position="334"/>
        <end position="356"/>
    </location>
</feature>
<feature type="transmembrane region" description="Helical" evidence="8">
    <location>
        <begin position="83"/>
        <end position="101"/>
    </location>
</feature>
<keyword evidence="4" id="KW-0309">Germination</keyword>
<dbReference type="Pfam" id="PF03845">
    <property type="entry name" value="Spore_permease"/>
    <property type="match status" value="1"/>
</dbReference>
<accession>A0A163SK96</accession>
<evidence type="ECO:0000313" key="10">
    <source>
        <dbReference type="Proteomes" id="UP000076567"/>
    </source>
</evidence>
<evidence type="ECO:0000256" key="3">
    <source>
        <dbReference type="ARBA" id="ARBA00022448"/>
    </source>
</evidence>
<name>A0A163SK96_9BACL</name>
<feature type="transmembrane region" description="Helical" evidence="8">
    <location>
        <begin position="218"/>
        <end position="241"/>
    </location>
</feature>
<feature type="transmembrane region" description="Helical" evidence="8">
    <location>
        <begin position="304"/>
        <end position="322"/>
    </location>
</feature>
<feature type="transmembrane region" description="Helical" evidence="8">
    <location>
        <begin position="270"/>
        <end position="292"/>
    </location>
</feature>
<sequence>MLQVNIRHQVSPYFLFFIIIGAQTGVGILGFHRIIAKHAGYDAWISVLIAGVIIQLVMFVMIHLLSSANGDIVDVHNQLYGKILGSIMSGIIMVYFWLAAVSVLREYIEIIQVWLFPTLPTWVMAVLILLLCYYIISGGFRVVAGICFVAVLYTFLLFFNHFNLPRNYIHLDNLLPILDHSFADLLRSAKETSYSMAGFEIILMVFPFIKNAKTSRKFAHLGLAYTTLFYTVGAFTTFLFISEKQIQSNIWARININTLTTFSFIQRIEYILISLYLIKIVTIISLMLWASSRGFKKIFNKKQKAPLLVLMVLTLVLCQLLDNRYILHSFLNTVSSISLGLFYLYIPLVWLVFIMVKKKKRVTR</sequence>
<evidence type="ECO:0000256" key="2">
    <source>
        <dbReference type="ARBA" id="ARBA00007998"/>
    </source>
</evidence>
<keyword evidence="7 8" id="KW-0472">Membrane</keyword>
<feature type="transmembrane region" description="Helical" evidence="8">
    <location>
        <begin position="142"/>
        <end position="159"/>
    </location>
</feature>
<dbReference type="Proteomes" id="UP000076567">
    <property type="component" value="Unassembled WGS sequence"/>
</dbReference>
<evidence type="ECO:0000256" key="8">
    <source>
        <dbReference type="SAM" id="Phobius"/>
    </source>
</evidence>
<dbReference type="GO" id="GO:0009847">
    <property type="term" value="P:spore germination"/>
    <property type="evidence" value="ECO:0007669"/>
    <property type="project" value="InterPro"/>
</dbReference>
<dbReference type="NCBIfam" id="TIGR00912">
    <property type="entry name" value="2A0309"/>
    <property type="match status" value="1"/>
</dbReference>
<reference evidence="10" key="1">
    <citation type="submission" date="2016-01" db="EMBL/GenBank/DDBJ databases">
        <title>Draft genome of Chromobacterium sp. F49.</title>
        <authorList>
            <person name="Hong K.W."/>
        </authorList>
    </citation>
    <scope>NUCLEOTIDE SEQUENCE [LARGE SCALE GENOMIC DNA]</scope>
    <source>
        <strain evidence="10">P7IIIA</strain>
    </source>
</reference>
<comment type="subcellular location">
    <subcellularLocation>
        <location evidence="1">Membrane</location>
        <topology evidence="1">Multi-pass membrane protein</topology>
    </subcellularLocation>
</comment>
<evidence type="ECO:0000313" key="9">
    <source>
        <dbReference type="EMBL" id="KZE69289.1"/>
    </source>
</evidence>
<feature type="transmembrane region" description="Helical" evidence="8">
    <location>
        <begin position="113"/>
        <end position="136"/>
    </location>
</feature>
<dbReference type="InterPro" id="IPR004761">
    <property type="entry name" value="Spore_GerAB"/>
</dbReference>
<protein>
    <submittedName>
        <fullName evidence="9">Uncharacterized protein</fullName>
    </submittedName>
</protein>
<dbReference type="GO" id="GO:0016020">
    <property type="term" value="C:membrane"/>
    <property type="evidence" value="ECO:0007669"/>
    <property type="project" value="UniProtKB-SubCell"/>
</dbReference>
<keyword evidence="3" id="KW-0813">Transport</keyword>
<keyword evidence="10" id="KW-1185">Reference proteome</keyword>
<evidence type="ECO:0000256" key="6">
    <source>
        <dbReference type="ARBA" id="ARBA00022989"/>
    </source>
</evidence>
<feature type="transmembrane region" description="Helical" evidence="8">
    <location>
        <begin position="43"/>
        <end position="63"/>
    </location>
</feature>
<dbReference type="AlphaFoldDB" id="A0A163SK96"/>
<evidence type="ECO:0000256" key="1">
    <source>
        <dbReference type="ARBA" id="ARBA00004141"/>
    </source>
</evidence>
<gene>
    <name evidence="9" type="ORF">AWM68_03210</name>
</gene>
<dbReference type="EMBL" id="LRFC01000001">
    <property type="protein sequence ID" value="KZE69289.1"/>
    <property type="molecule type" value="Genomic_DNA"/>
</dbReference>
<dbReference type="PANTHER" id="PTHR34975">
    <property type="entry name" value="SPORE GERMINATION PROTEIN A2"/>
    <property type="match status" value="1"/>
</dbReference>
<dbReference type="PANTHER" id="PTHR34975:SF2">
    <property type="entry name" value="SPORE GERMINATION PROTEIN A2"/>
    <property type="match status" value="1"/>
</dbReference>
<dbReference type="Gene3D" id="1.20.1740.10">
    <property type="entry name" value="Amino acid/polyamine transporter I"/>
    <property type="match status" value="1"/>
</dbReference>
<evidence type="ECO:0000256" key="4">
    <source>
        <dbReference type="ARBA" id="ARBA00022544"/>
    </source>
</evidence>
<feature type="transmembrane region" description="Helical" evidence="8">
    <location>
        <begin position="12"/>
        <end position="31"/>
    </location>
</feature>
<evidence type="ECO:0000256" key="5">
    <source>
        <dbReference type="ARBA" id="ARBA00022692"/>
    </source>
</evidence>
<proteinExistence type="inferred from homology"/>
<comment type="similarity">
    <text evidence="2">Belongs to the amino acid-polyamine-organocation (APC) superfamily. Spore germination protein (SGP) (TC 2.A.3.9) family.</text>
</comment>
<evidence type="ECO:0000256" key="7">
    <source>
        <dbReference type="ARBA" id="ARBA00023136"/>
    </source>
</evidence>
<keyword evidence="5 8" id="KW-0812">Transmembrane</keyword>
<keyword evidence="6 8" id="KW-1133">Transmembrane helix</keyword>
<organism evidence="9 10">
    <name type="scientific">Fictibacillus phosphorivorans</name>
    <dbReference type="NCBI Taxonomy" id="1221500"/>
    <lineage>
        <taxon>Bacteria</taxon>
        <taxon>Bacillati</taxon>
        <taxon>Bacillota</taxon>
        <taxon>Bacilli</taxon>
        <taxon>Bacillales</taxon>
        <taxon>Fictibacillaceae</taxon>
        <taxon>Fictibacillus</taxon>
    </lineage>
</organism>